<evidence type="ECO:0000256" key="2">
    <source>
        <dbReference type="ARBA" id="ARBA00022827"/>
    </source>
</evidence>
<evidence type="ECO:0000256" key="1">
    <source>
        <dbReference type="ARBA" id="ARBA00022630"/>
    </source>
</evidence>
<dbReference type="GO" id="GO:0044550">
    <property type="term" value="P:secondary metabolite biosynthetic process"/>
    <property type="evidence" value="ECO:0007669"/>
    <property type="project" value="TreeGrafter"/>
</dbReference>
<dbReference type="Proteomes" id="UP000325780">
    <property type="component" value="Unassembled WGS sequence"/>
</dbReference>
<accession>A0A5N6U4F7</accession>
<dbReference type="OrthoDB" id="417877at2759"/>
<dbReference type="PANTHER" id="PTHR46720">
    <property type="entry name" value="HYDROXYLASE, PUTATIVE (AFU_ORTHOLOGUE AFUA_3G01460)-RELATED"/>
    <property type="match status" value="1"/>
</dbReference>
<proteinExistence type="predicted"/>
<dbReference type="SUPFAM" id="SSF51905">
    <property type="entry name" value="FAD/NAD(P)-binding domain"/>
    <property type="match status" value="1"/>
</dbReference>
<dbReference type="PRINTS" id="PR00420">
    <property type="entry name" value="RNGMNOXGNASE"/>
</dbReference>
<evidence type="ECO:0000313" key="5">
    <source>
        <dbReference type="EMBL" id="KAE8153464.1"/>
    </source>
</evidence>
<dbReference type="InterPro" id="IPR051104">
    <property type="entry name" value="FAD_monoxygenase"/>
</dbReference>
<dbReference type="SUPFAM" id="SSF54373">
    <property type="entry name" value="FAD-linked reductases, C-terminal domain"/>
    <property type="match status" value="1"/>
</dbReference>
<dbReference type="EMBL" id="ML742039">
    <property type="protein sequence ID" value="KAE8153464.1"/>
    <property type="molecule type" value="Genomic_DNA"/>
</dbReference>
<keyword evidence="1" id="KW-0285">Flavoprotein</keyword>
<dbReference type="FunFam" id="3.50.50.60:FF:000153">
    <property type="entry name" value="Salicylate hydroxylase, putative"/>
    <property type="match status" value="1"/>
</dbReference>
<reference evidence="5 6" key="1">
    <citation type="submission" date="2019-04" db="EMBL/GenBank/DDBJ databases">
        <title>Friends and foes A comparative genomics study of 23 Aspergillus species from section Flavi.</title>
        <authorList>
            <consortium name="DOE Joint Genome Institute"/>
            <person name="Kjaerbolling I."/>
            <person name="Vesth T."/>
            <person name="Frisvad J.C."/>
            <person name="Nybo J.L."/>
            <person name="Theobald S."/>
            <person name="Kildgaard S."/>
            <person name="Isbrandt T."/>
            <person name="Kuo A."/>
            <person name="Sato A."/>
            <person name="Lyhne E.K."/>
            <person name="Kogle M.E."/>
            <person name="Wiebenga A."/>
            <person name="Kun R.S."/>
            <person name="Lubbers R.J."/>
            <person name="Makela M.R."/>
            <person name="Barry K."/>
            <person name="Chovatia M."/>
            <person name="Clum A."/>
            <person name="Daum C."/>
            <person name="Haridas S."/>
            <person name="He G."/>
            <person name="LaButti K."/>
            <person name="Lipzen A."/>
            <person name="Mondo S."/>
            <person name="Riley R."/>
            <person name="Salamov A."/>
            <person name="Simmons B.A."/>
            <person name="Magnuson J.K."/>
            <person name="Henrissat B."/>
            <person name="Mortensen U.H."/>
            <person name="Larsen T.O."/>
            <person name="Devries R.P."/>
            <person name="Grigoriev I.V."/>
            <person name="Machida M."/>
            <person name="Baker S.E."/>
            <person name="Andersen M.R."/>
        </authorList>
    </citation>
    <scope>NUCLEOTIDE SEQUENCE [LARGE SCALE GENOMIC DNA]</scope>
    <source>
        <strain evidence="5 6">IBT 18842</strain>
    </source>
</reference>
<dbReference type="Pfam" id="PF01494">
    <property type="entry name" value="FAD_binding_3"/>
    <property type="match status" value="1"/>
</dbReference>
<evidence type="ECO:0000256" key="3">
    <source>
        <dbReference type="ARBA" id="ARBA00023002"/>
    </source>
</evidence>
<dbReference type="InterPro" id="IPR036188">
    <property type="entry name" value="FAD/NAD-bd_sf"/>
</dbReference>
<keyword evidence="6" id="KW-1185">Reference proteome</keyword>
<gene>
    <name evidence="5" type="ORF">BDV25DRAFT_168909</name>
</gene>
<dbReference type="InterPro" id="IPR002938">
    <property type="entry name" value="FAD-bd"/>
</dbReference>
<evidence type="ECO:0000313" key="6">
    <source>
        <dbReference type="Proteomes" id="UP000325780"/>
    </source>
</evidence>
<protein>
    <recommendedName>
        <fullName evidence="4">FAD-binding domain-containing protein</fullName>
    </recommendedName>
</protein>
<sequence>MVSQRKNFRVAVVGGGIAGLTLAISLHHRDIPVTIYEQAEAFGEVGAGVSFSPNAVEAMKFCHQGIHQAFEKVCTRNLWPSKQDVWFDYLDGYHTGTSTTAKSASRQDIAFTIRNSLGQNGVHRAHFLEELIKLIPHDIARFNKHLETIVERESDGKLLMKFADGTEDEADVVLGCDGIKSQVRQLIVGADHPSAKPSYTHKYAYRGLIPMEKAIEAVGEELASNACMHMGPGGHMLTFPVNQGKTLNIVAFHTTPGEWSDYPRLTRQGTRDEALRDFAGYGPNVINLLKLTEKELSVWAIFDLGKDPVPTFYKGRVGIAGDAAHATSPHHGAGAGFCIEDTAVLATLLRDKRVQTQGDLEAVLVAYDISRRERSQWLVQSSRFIGDCYEWRAENVGQDFKRIEEAINYRNGVIANVDIDQMCEHAKSILGKKLTCVTKASI</sequence>
<keyword evidence="2" id="KW-0274">FAD</keyword>
<dbReference type="AlphaFoldDB" id="A0A5N6U4F7"/>
<dbReference type="GO" id="GO:0016491">
    <property type="term" value="F:oxidoreductase activity"/>
    <property type="evidence" value="ECO:0007669"/>
    <property type="project" value="UniProtKB-KW"/>
</dbReference>
<dbReference type="GO" id="GO:0071949">
    <property type="term" value="F:FAD binding"/>
    <property type="evidence" value="ECO:0007669"/>
    <property type="project" value="InterPro"/>
</dbReference>
<organism evidence="5 6">
    <name type="scientific">Aspergillus avenaceus</name>
    <dbReference type="NCBI Taxonomy" id="36643"/>
    <lineage>
        <taxon>Eukaryota</taxon>
        <taxon>Fungi</taxon>
        <taxon>Dikarya</taxon>
        <taxon>Ascomycota</taxon>
        <taxon>Pezizomycotina</taxon>
        <taxon>Eurotiomycetes</taxon>
        <taxon>Eurotiomycetidae</taxon>
        <taxon>Eurotiales</taxon>
        <taxon>Aspergillaceae</taxon>
        <taxon>Aspergillus</taxon>
        <taxon>Aspergillus subgen. Circumdati</taxon>
    </lineage>
</organism>
<dbReference type="Gene3D" id="3.50.50.60">
    <property type="entry name" value="FAD/NAD(P)-binding domain"/>
    <property type="match status" value="1"/>
</dbReference>
<keyword evidence="3" id="KW-0560">Oxidoreductase</keyword>
<feature type="domain" description="FAD-binding" evidence="4">
    <location>
        <begin position="9"/>
        <end position="381"/>
    </location>
</feature>
<dbReference type="PANTHER" id="PTHR46720:SF3">
    <property type="entry name" value="FAD-BINDING DOMAIN-CONTAINING PROTEIN-RELATED"/>
    <property type="match status" value="1"/>
</dbReference>
<name>A0A5N6U4F7_ASPAV</name>
<evidence type="ECO:0000259" key="4">
    <source>
        <dbReference type="Pfam" id="PF01494"/>
    </source>
</evidence>